<comment type="caution">
    <text evidence="3">The sequence shown here is derived from an EMBL/GenBank/DDBJ whole genome shotgun (WGS) entry which is preliminary data.</text>
</comment>
<keyword evidence="4" id="KW-1185">Reference proteome</keyword>
<proteinExistence type="predicted"/>
<dbReference type="Pfam" id="PF07495">
    <property type="entry name" value="Y_Y_Y"/>
    <property type="match status" value="1"/>
</dbReference>
<dbReference type="Gene3D" id="2.130.10.10">
    <property type="entry name" value="YVTN repeat-like/Quinoprotein amine dehydrogenase"/>
    <property type="match status" value="4"/>
</dbReference>
<dbReference type="PANTHER" id="PTHR43547:SF2">
    <property type="entry name" value="HYBRID SIGNAL TRANSDUCTION HISTIDINE KINASE C"/>
    <property type="match status" value="1"/>
</dbReference>
<dbReference type="InterPro" id="IPR003594">
    <property type="entry name" value="HATPase_dom"/>
</dbReference>
<dbReference type="InterPro" id="IPR011123">
    <property type="entry name" value="Y_Y_Y"/>
</dbReference>
<organism evidence="3 4">
    <name type="scientific">Rhodocytophaga aerolata</name>
    <dbReference type="NCBI Taxonomy" id="455078"/>
    <lineage>
        <taxon>Bacteria</taxon>
        <taxon>Pseudomonadati</taxon>
        <taxon>Bacteroidota</taxon>
        <taxon>Cytophagia</taxon>
        <taxon>Cytophagales</taxon>
        <taxon>Rhodocytophagaceae</taxon>
        <taxon>Rhodocytophaga</taxon>
    </lineage>
</organism>
<dbReference type="SMART" id="SM00387">
    <property type="entry name" value="HATPase_c"/>
    <property type="match status" value="1"/>
</dbReference>
<evidence type="ECO:0000259" key="2">
    <source>
        <dbReference type="PROSITE" id="PS50109"/>
    </source>
</evidence>
<feature type="domain" description="Histidine kinase" evidence="2">
    <location>
        <begin position="874"/>
        <end position="1067"/>
    </location>
</feature>
<name>A0ABT8RA34_9BACT</name>
<dbReference type="RefSeq" id="WP_302039722.1">
    <property type="nucleotide sequence ID" value="NZ_JAUKPO010000015.1"/>
</dbReference>
<dbReference type="SUPFAM" id="SSF63829">
    <property type="entry name" value="Calcium-dependent phosphotriesterase"/>
    <property type="match status" value="2"/>
</dbReference>
<gene>
    <name evidence="3" type="ORF">Q0590_21760</name>
</gene>
<dbReference type="PANTHER" id="PTHR43547">
    <property type="entry name" value="TWO-COMPONENT HISTIDINE KINASE"/>
    <property type="match status" value="1"/>
</dbReference>
<dbReference type="Pfam" id="PF02518">
    <property type="entry name" value="HATPase_c"/>
    <property type="match status" value="1"/>
</dbReference>
<protein>
    <submittedName>
        <fullName evidence="3">Two-component regulator propeller domain-containing protein</fullName>
    </submittedName>
</protein>
<dbReference type="Proteomes" id="UP001168528">
    <property type="component" value="Unassembled WGS sequence"/>
</dbReference>
<sequence length="1081" mass="123585">MVNSHWYIFFFSFILFCSGLTCNINSVFAQPKDIAFDHITIDKGLSSTSIYALAQTEDGFLWIGTQNGLNRYDGYSFKVFNYIPGTKTSLSNNWVKAICKDKHGHLWVGTSSGLNRFNRETEEFTTYFNHRYRKNSLADNNIWSMFVDREGTLWIGTNNGLSKYDEANDQFVNYYTNNGTIEETSSAINTIIEDNFGNLWVGTWGSGMFLFNKKTGIFTNFVAITQQQLAANQLVKVLKFDSKGLLWIGTQDNGLHCYDSTSRKYTIYKYDKNNSLSINDNSVLSIKEDSRNNLWFGTYSGGINLYNRNKKTFTRYQHDLFSPQSLQGEWITSFLEDMAGNIWVGHENGLSKFNPQGPKFLHYKHNPFEPNSIPNNNINVVFEDREGDVWFGTWGGGLSKFNLEKNTFTHFTHSPEDPSSIADNRIWGITEDSFGTLWIATSYGLDKIDKKTGRFLHFNQLKVASKINYMALSSMTVDQQDRLWIGTWGNGVYVYDIRKDTIFHLLHNEDDNNSLSNDRIKHIFVDSRQNIWISTSEGGLDKITLDAKQKPHFLHYRYDVSKTHGIGSDSPWIVYEDRKGKIWVGTEGGGLSYMEPSGNTFRRIQTKGAVTFPTSIYGILEDNAGNLWLSSNNGIIHYNPATGQVKGYDVTDGLQSNVFFYGHCKTKSGAMIFGGHNGFNLFYPVKITESNFTPKVYFDELRVFNELIEVGKTHKSANSGQKPLLSKPLYLCKEIRLSYKDYILSFGFTSLDFTSPNKNKYAYMLENFEDEWNYTDGKKRYATYTNLPPGEYFLKVKGTNSDGVWNTEANTLKIIITPPFWQTWWFKTLAGSILLLIAYTIHKVWVQVKLENLLALERVKAQEAEAIRKKVAMDFHDEMGNQLASITAIINMINIRQSKKEFYIEDLLSRLNQHAQTLFYGTKDFIWSIDPKSDKLEVILLNIKDFGEDLFDKTGISFTFQNELDNQDFIFAGGSSRHITLICKEIFTNVVKHAHCQNVQVKVTSPNQHLNISIKDDGCGFEMKGSKKHGFGLENMRSRAKKINGYIDIESKPGLGTEITLRVLIPKKGEDKKKILLDISN</sequence>
<dbReference type="PROSITE" id="PS50109">
    <property type="entry name" value="HIS_KIN"/>
    <property type="match status" value="1"/>
</dbReference>
<dbReference type="SUPFAM" id="SSF55874">
    <property type="entry name" value="ATPase domain of HSP90 chaperone/DNA topoisomerase II/histidine kinase"/>
    <property type="match status" value="1"/>
</dbReference>
<dbReference type="InterPro" id="IPR011110">
    <property type="entry name" value="Reg_prop"/>
</dbReference>
<dbReference type="CDD" id="cd16917">
    <property type="entry name" value="HATPase_UhpB-NarQ-NarX-like"/>
    <property type="match status" value="1"/>
</dbReference>
<dbReference type="Pfam" id="PF07494">
    <property type="entry name" value="Reg_prop"/>
    <property type="match status" value="10"/>
</dbReference>
<evidence type="ECO:0000313" key="3">
    <source>
        <dbReference type="EMBL" id="MDO1448920.1"/>
    </source>
</evidence>
<dbReference type="InterPro" id="IPR013783">
    <property type="entry name" value="Ig-like_fold"/>
</dbReference>
<dbReference type="InterPro" id="IPR036890">
    <property type="entry name" value="HATPase_C_sf"/>
</dbReference>
<keyword evidence="1" id="KW-0597">Phosphoprotein</keyword>
<dbReference type="InterPro" id="IPR015943">
    <property type="entry name" value="WD40/YVTN_repeat-like_dom_sf"/>
</dbReference>
<evidence type="ECO:0000256" key="1">
    <source>
        <dbReference type="ARBA" id="ARBA00022553"/>
    </source>
</evidence>
<dbReference type="EMBL" id="JAUKPO010000015">
    <property type="protein sequence ID" value="MDO1448920.1"/>
    <property type="molecule type" value="Genomic_DNA"/>
</dbReference>
<dbReference type="Gene3D" id="2.60.40.10">
    <property type="entry name" value="Immunoglobulins"/>
    <property type="match status" value="1"/>
</dbReference>
<dbReference type="InterPro" id="IPR005467">
    <property type="entry name" value="His_kinase_dom"/>
</dbReference>
<accession>A0ABT8RA34</accession>
<reference evidence="3" key="1">
    <citation type="submission" date="2023-07" db="EMBL/GenBank/DDBJ databases">
        <title>The genome sequence of Rhodocytophaga aerolata KACC 12507.</title>
        <authorList>
            <person name="Zhang X."/>
        </authorList>
    </citation>
    <scope>NUCLEOTIDE SEQUENCE</scope>
    <source>
        <strain evidence="3">KACC 12507</strain>
    </source>
</reference>
<evidence type="ECO:0000313" key="4">
    <source>
        <dbReference type="Proteomes" id="UP001168528"/>
    </source>
</evidence>
<dbReference type="Gene3D" id="3.30.565.10">
    <property type="entry name" value="Histidine kinase-like ATPase, C-terminal domain"/>
    <property type="match status" value="1"/>
</dbReference>